<evidence type="ECO:0000313" key="3">
    <source>
        <dbReference type="EMBL" id="OAA63820.1"/>
    </source>
</evidence>
<dbReference type="GO" id="GO:0005684">
    <property type="term" value="C:U2-type spliceosomal complex"/>
    <property type="evidence" value="ECO:0007669"/>
    <property type="project" value="TreeGrafter"/>
</dbReference>
<evidence type="ECO:0000313" key="4">
    <source>
        <dbReference type="Proteomes" id="UP000076744"/>
    </source>
</evidence>
<comment type="similarity">
    <text evidence="1">Belongs to the CWC16 family.</text>
</comment>
<accession>A0A162MLK8</accession>
<dbReference type="Pfam" id="PF04502">
    <property type="entry name" value="Saf4_Yju2"/>
    <property type="match status" value="1"/>
</dbReference>
<protein>
    <submittedName>
        <fullName evidence="3">DUF572 domain-containing protein</fullName>
    </submittedName>
</protein>
<comment type="caution">
    <text evidence="3">The sequence shown here is derived from an EMBL/GenBank/DDBJ whole genome shotgun (WGS) entry which is preliminary data.</text>
</comment>
<proteinExistence type="inferred from homology"/>
<evidence type="ECO:0000256" key="2">
    <source>
        <dbReference type="SAM" id="MobiDB-lite"/>
    </source>
</evidence>
<dbReference type="InterPro" id="IPR007590">
    <property type="entry name" value="Saf4/Yju2"/>
</dbReference>
<gene>
    <name evidence="3" type="ORF">ISF_04529</name>
</gene>
<dbReference type="RefSeq" id="XP_018704469.1">
    <property type="nucleotide sequence ID" value="XM_018848135.1"/>
</dbReference>
<dbReference type="Proteomes" id="UP000076744">
    <property type="component" value="Unassembled WGS sequence"/>
</dbReference>
<evidence type="ECO:0000256" key="1">
    <source>
        <dbReference type="ARBA" id="ARBA00005595"/>
    </source>
</evidence>
<dbReference type="EMBL" id="AZHB01000010">
    <property type="protein sequence ID" value="OAA63820.1"/>
    <property type="molecule type" value="Genomic_DNA"/>
</dbReference>
<organism evidence="3 4">
    <name type="scientific">Cordyceps fumosorosea (strain ARSEF 2679)</name>
    <name type="common">Isaria fumosorosea</name>
    <dbReference type="NCBI Taxonomy" id="1081104"/>
    <lineage>
        <taxon>Eukaryota</taxon>
        <taxon>Fungi</taxon>
        <taxon>Dikarya</taxon>
        <taxon>Ascomycota</taxon>
        <taxon>Pezizomycotina</taxon>
        <taxon>Sordariomycetes</taxon>
        <taxon>Hypocreomycetidae</taxon>
        <taxon>Hypocreales</taxon>
        <taxon>Cordycipitaceae</taxon>
        <taxon>Cordyceps</taxon>
    </lineage>
</organism>
<feature type="compositionally biased region" description="Basic residues" evidence="2">
    <location>
        <begin position="262"/>
        <end position="275"/>
    </location>
</feature>
<dbReference type="GO" id="GO:0071014">
    <property type="term" value="C:post-mRNA release spliceosomal complex"/>
    <property type="evidence" value="ECO:0007669"/>
    <property type="project" value="TreeGrafter"/>
</dbReference>
<feature type="region of interest" description="Disordered" evidence="2">
    <location>
        <begin position="1"/>
        <end position="23"/>
    </location>
</feature>
<sequence length="356" mass="39124">MGRYVPPEHEGTASGNALHGKTRRLAAPPTVRFEMPYAAWCATCPRPTLIPQGTRFNAEKRRAGRYHTTPIWSFRFRHAVCGGAVEMRTDPQNTAYVVVSGATRRDTGDDKEEEEEVEGGVARLTEAQRVELRGNAFASLERTIEDRERLVRGAHRLDGLADAADRHWRDPYARNQQLRRAFRRGRHEREASAKETEALQARMSLGMDILPETAEDARRARLVDFAAEGEDEGGDDGEPALSKPLFETPPPVKQEGGERGKWKGMGRTKGARKRVQTREAFATQVVGNTRAAKDPFLLTGTAGTRRGVDGKAAAKIPGIKRKRVALAAQVPEPPGTNLPSGPVTSKAAALVEYDSD</sequence>
<dbReference type="PANTHER" id="PTHR12111:SF2">
    <property type="entry name" value="SPLICING FACTOR YJU2B-RELATED"/>
    <property type="match status" value="1"/>
</dbReference>
<dbReference type="PANTHER" id="PTHR12111">
    <property type="entry name" value="SPLICING FACTOR YJU2"/>
    <property type="match status" value="1"/>
</dbReference>
<feature type="compositionally biased region" description="Basic and acidic residues" evidence="2">
    <location>
        <begin position="1"/>
        <end position="11"/>
    </location>
</feature>
<feature type="region of interest" description="Disordered" evidence="2">
    <location>
        <begin position="229"/>
        <end position="277"/>
    </location>
</feature>
<dbReference type="GeneID" id="30020821"/>
<dbReference type="AlphaFoldDB" id="A0A162MLK8"/>
<reference evidence="3 4" key="1">
    <citation type="journal article" date="2016" name="Genome Biol. Evol.">
        <title>Divergent and convergent evolution of fungal pathogenicity.</title>
        <authorList>
            <person name="Shang Y."/>
            <person name="Xiao G."/>
            <person name="Zheng P."/>
            <person name="Cen K."/>
            <person name="Zhan S."/>
            <person name="Wang C."/>
        </authorList>
    </citation>
    <scope>NUCLEOTIDE SEQUENCE [LARGE SCALE GENOMIC DNA]</scope>
    <source>
        <strain evidence="3 4">ARSEF 2679</strain>
    </source>
</reference>
<dbReference type="STRING" id="1081104.A0A162MLK8"/>
<dbReference type="GO" id="GO:0000398">
    <property type="term" value="P:mRNA splicing, via spliceosome"/>
    <property type="evidence" value="ECO:0007669"/>
    <property type="project" value="InterPro"/>
</dbReference>
<dbReference type="OrthoDB" id="360327at2759"/>
<feature type="compositionally biased region" description="Acidic residues" evidence="2">
    <location>
        <begin position="229"/>
        <end position="238"/>
    </location>
</feature>
<name>A0A162MLK8_CORFA</name>
<keyword evidence="4" id="KW-1185">Reference proteome</keyword>